<feature type="region of interest" description="Disordered" evidence="1">
    <location>
        <begin position="99"/>
        <end position="122"/>
    </location>
</feature>
<name>A0AAD9LBN8_9STRA</name>
<sequence>MVIAAELESPANLVKLIGLICEKYGLEPKRETNFVNVHAFLALLRGDAIAGQAATVDEANAYIADLYGKRLAGDGRSLSDNMNATTKYLLKLIRTPGDGAEAPAKKKAHEHAASGAPRDGPLPQLCVALPRRLRARRLPLPEQGQHEPDQDDVLAADGHEAKSEYGSVIVGNRIHDIVEIEVYGFTIPYMPVYVTFYNKITLTVNEWASNSFEAYEGGQFHFCLNIVQIDNNLIYLEPVNPTYSFSKPVNYIDSFSLSFGAVSPKIAFDADRMVSRSFDYTNRLGLITFDADHGLVTGDLVYITGFETPSVARNSAVIAEVNRSEGHTVTKRDKTSILIQVDLSALRHEQLPNSGHYPIDSFSQPNATVYFASKRVQIQMRLRYLTSYS</sequence>
<evidence type="ECO:0000313" key="2">
    <source>
        <dbReference type="EMBL" id="KAK1930501.1"/>
    </source>
</evidence>
<proteinExistence type="predicted"/>
<dbReference type="EMBL" id="JASMQC010000039">
    <property type="protein sequence ID" value="KAK1930501.1"/>
    <property type="molecule type" value="Genomic_DNA"/>
</dbReference>
<accession>A0AAD9LBN8</accession>
<dbReference type="AlphaFoldDB" id="A0AAD9LBN8"/>
<evidence type="ECO:0000256" key="1">
    <source>
        <dbReference type="SAM" id="MobiDB-lite"/>
    </source>
</evidence>
<reference evidence="2" key="1">
    <citation type="submission" date="2023-08" db="EMBL/GenBank/DDBJ databases">
        <title>Reference Genome Resource for the Citrus Pathogen Phytophthora citrophthora.</title>
        <authorList>
            <person name="Moller H."/>
            <person name="Coetzee B."/>
            <person name="Rose L.J."/>
            <person name="Van Niekerk J.M."/>
        </authorList>
    </citation>
    <scope>NUCLEOTIDE SEQUENCE</scope>
    <source>
        <strain evidence="2">STE-U-9442</strain>
    </source>
</reference>
<organism evidence="2 3">
    <name type="scientific">Phytophthora citrophthora</name>
    <dbReference type="NCBI Taxonomy" id="4793"/>
    <lineage>
        <taxon>Eukaryota</taxon>
        <taxon>Sar</taxon>
        <taxon>Stramenopiles</taxon>
        <taxon>Oomycota</taxon>
        <taxon>Peronosporomycetes</taxon>
        <taxon>Peronosporales</taxon>
        <taxon>Peronosporaceae</taxon>
        <taxon>Phytophthora</taxon>
    </lineage>
</organism>
<keyword evidence="3" id="KW-1185">Reference proteome</keyword>
<comment type="caution">
    <text evidence="2">The sequence shown here is derived from an EMBL/GenBank/DDBJ whole genome shotgun (WGS) entry which is preliminary data.</text>
</comment>
<dbReference type="Proteomes" id="UP001259832">
    <property type="component" value="Unassembled WGS sequence"/>
</dbReference>
<evidence type="ECO:0000313" key="3">
    <source>
        <dbReference type="Proteomes" id="UP001259832"/>
    </source>
</evidence>
<gene>
    <name evidence="2" type="ORF">P3T76_014172</name>
</gene>
<protein>
    <submittedName>
        <fullName evidence="2">Uncharacterized protein</fullName>
    </submittedName>
</protein>